<evidence type="ECO:0000256" key="4">
    <source>
        <dbReference type="PIRSR" id="PIRSR606710-2"/>
    </source>
</evidence>
<dbReference type="PROSITE" id="PS51257">
    <property type="entry name" value="PROKAR_LIPOPROTEIN"/>
    <property type="match status" value="1"/>
</dbReference>
<reference evidence="7 8" key="1">
    <citation type="submission" date="2018-10" db="EMBL/GenBank/DDBJ databases">
        <title>Genome Sequence of Cohnella sp.</title>
        <authorList>
            <person name="Srinivasan S."/>
            <person name="Kim M.K."/>
        </authorList>
    </citation>
    <scope>NUCLEOTIDE SEQUENCE [LARGE SCALE GENOMIC DNA]</scope>
    <source>
        <strain evidence="7 8">18JY8-7</strain>
    </source>
</reference>
<accession>A0A3G3JTI5</accession>
<evidence type="ECO:0000259" key="6">
    <source>
        <dbReference type="Pfam" id="PF18099"/>
    </source>
</evidence>
<dbReference type="InterPro" id="IPR023296">
    <property type="entry name" value="Glyco_hydro_beta-prop_sf"/>
</dbReference>
<gene>
    <name evidence="7" type="ORF">EAV92_02345</name>
</gene>
<dbReference type="Pfam" id="PF18099">
    <property type="entry name" value="CBM_35_2"/>
    <property type="match status" value="1"/>
</dbReference>
<dbReference type="InterPro" id="IPR008979">
    <property type="entry name" value="Galactose-bd-like_sf"/>
</dbReference>
<dbReference type="SUPFAM" id="SSF75005">
    <property type="entry name" value="Arabinanase/levansucrase/invertase"/>
    <property type="match status" value="1"/>
</dbReference>
<feature type="signal peptide" evidence="5">
    <location>
        <begin position="1"/>
        <end position="19"/>
    </location>
</feature>
<evidence type="ECO:0000256" key="2">
    <source>
        <dbReference type="ARBA" id="ARBA00022801"/>
    </source>
</evidence>
<dbReference type="EMBL" id="CP033433">
    <property type="protein sequence ID" value="AYQ71522.1"/>
    <property type="molecule type" value="Genomic_DNA"/>
</dbReference>
<keyword evidence="8" id="KW-1185">Reference proteome</keyword>
<dbReference type="InterPro" id="IPR006710">
    <property type="entry name" value="Glyco_hydro_43"/>
</dbReference>
<dbReference type="Gene3D" id="2.60.120.560">
    <property type="entry name" value="Exo-inulinase, domain 1"/>
    <property type="match status" value="2"/>
</dbReference>
<dbReference type="InterPro" id="IPR051795">
    <property type="entry name" value="Glycosyl_Hydrlase_43"/>
</dbReference>
<dbReference type="Gene3D" id="2.60.120.260">
    <property type="entry name" value="Galactose-binding domain-like"/>
    <property type="match status" value="1"/>
</dbReference>
<evidence type="ECO:0000313" key="8">
    <source>
        <dbReference type="Proteomes" id="UP000269097"/>
    </source>
</evidence>
<feature type="domain" description="Carbohydrate binding module family 35" evidence="6">
    <location>
        <begin position="531"/>
        <end position="619"/>
    </location>
</feature>
<sequence>MSRKSGAGMLLLLAGLLAAGCTPQTEDAPKLPARTYTNPISLPDEWGEYGLGDPFVFSYNGYYYLYVSTRDTDAGVKVWRSADLADWKYEGLCTEDPLTTGAYAPEVRYWNGKFYMYTSPAGQGHYVLESGSPTGPFRVATGNFGRTIDGSTFVDDDGQWYFYYAGPNGIQAAPMSDPLTVAPEEDQTGAYMGGWTEGPTVFKRNGKYYMTYTGNHVFSAGYRVDAAVSDSPLQGFGGFEDNPVLLRSDGATVGLGHNSVVTGPDLDTQYMIYHNLEGHGVVGPLRHMNMDRIVWNGDGFRVWGPTSDAQPAPELPAFADRFERNDLGKDWKTAGDGSWSVNAKDGLSVDAAGKEGRSMLLAKTETPSAYTAEFHVRLDGGAGKAGAVFSYENDKNYGIAMLDAQSGQLTAEVREGGKVAVTGSAKLPGDLDISQLQTLRLEVSGKTVRIYVEGMHLLDLALKDAAGAGKIGYAAESAKARFGYVAFSGSVGGSGVRHAYAPLPGFVNAADDEAGEALKLGIAQAGEEGAVVKNFGACKKLSYLVSVPKSGTYNFHFRVAPGSDGVKFRLKDGDTEVIPAIEVPAGKTGEWVTVSAVGMKLEAGYQRLTLEVDKGSMDFAKMETAAYAPVTAVKDDFEDKNDFGWTRYEGGWSVKQGQLRASSLQPAKTVIGDYGWTDYSVEADLTVPEDGGQTGLLVRVANPANGMDQNQNRDDFLQGYFVYVDAKGIHLVKHDYDTVPLADAAFATPKPGEMVHLKVLAEGSRLTVYAGDGGKPVLEYEDKSGRAFLQGKAGLKSVGTASRFDKVRIEPAGGKP</sequence>
<evidence type="ECO:0000256" key="1">
    <source>
        <dbReference type="ARBA" id="ARBA00009865"/>
    </source>
</evidence>
<evidence type="ECO:0000313" key="7">
    <source>
        <dbReference type="EMBL" id="AYQ71522.1"/>
    </source>
</evidence>
<feature type="chain" id="PRO_5038640776" evidence="5">
    <location>
        <begin position="20"/>
        <end position="816"/>
    </location>
</feature>
<dbReference type="PANTHER" id="PTHR42812:SF12">
    <property type="entry name" value="BETA-XYLOSIDASE-RELATED"/>
    <property type="match status" value="1"/>
</dbReference>
<proteinExistence type="inferred from homology"/>
<dbReference type="AlphaFoldDB" id="A0A3G3JTI5"/>
<evidence type="ECO:0000256" key="5">
    <source>
        <dbReference type="SAM" id="SignalP"/>
    </source>
</evidence>
<feature type="site" description="Important for catalytic activity, responsible for pKa modulation of the active site Glu and correct orientation of both the proton donor and substrate" evidence="4">
    <location>
        <position position="149"/>
    </location>
</feature>
<keyword evidence="2" id="KW-0378">Hydrolase</keyword>
<dbReference type="RefSeq" id="WP_123039585.1">
    <property type="nucleotide sequence ID" value="NZ_CP033433.1"/>
</dbReference>
<organism evidence="7 8">
    <name type="scientific">Cohnella candidum</name>
    <dbReference type="NCBI Taxonomy" id="2674991"/>
    <lineage>
        <taxon>Bacteria</taxon>
        <taxon>Bacillati</taxon>
        <taxon>Bacillota</taxon>
        <taxon>Bacilli</taxon>
        <taxon>Bacillales</taxon>
        <taxon>Paenibacillaceae</taxon>
        <taxon>Cohnella</taxon>
    </lineage>
</organism>
<dbReference type="PANTHER" id="PTHR42812">
    <property type="entry name" value="BETA-XYLOSIDASE"/>
    <property type="match status" value="1"/>
</dbReference>
<name>A0A3G3JTI5_9BACL</name>
<keyword evidence="5" id="KW-0732">Signal</keyword>
<protein>
    <submittedName>
        <fullName evidence="7">DUF1080 domain-containing protein</fullName>
    </submittedName>
</protein>
<dbReference type="Gene3D" id="2.115.10.20">
    <property type="entry name" value="Glycosyl hydrolase domain, family 43"/>
    <property type="match status" value="1"/>
</dbReference>
<dbReference type="GO" id="GO:0004553">
    <property type="term" value="F:hydrolase activity, hydrolyzing O-glycosyl compounds"/>
    <property type="evidence" value="ECO:0007669"/>
    <property type="project" value="InterPro"/>
</dbReference>
<evidence type="ECO:0000256" key="3">
    <source>
        <dbReference type="ARBA" id="ARBA00023295"/>
    </source>
</evidence>
<dbReference type="InterPro" id="IPR041342">
    <property type="entry name" value="CBM35"/>
</dbReference>
<dbReference type="CDD" id="cd08991">
    <property type="entry name" value="GH43_HoAraf43-like"/>
    <property type="match status" value="1"/>
</dbReference>
<dbReference type="Proteomes" id="UP000269097">
    <property type="component" value="Chromosome"/>
</dbReference>
<dbReference type="GO" id="GO:0005975">
    <property type="term" value="P:carbohydrate metabolic process"/>
    <property type="evidence" value="ECO:0007669"/>
    <property type="project" value="InterPro"/>
</dbReference>
<comment type="similarity">
    <text evidence="1">Belongs to the glycosyl hydrolase 43 family.</text>
</comment>
<dbReference type="KEGG" id="coh:EAV92_02345"/>
<dbReference type="SUPFAM" id="SSF49785">
    <property type="entry name" value="Galactose-binding domain-like"/>
    <property type="match status" value="1"/>
</dbReference>
<keyword evidence="3" id="KW-0326">Glycosidase</keyword>
<dbReference type="Pfam" id="PF04616">
    <property type="entry name" value="Glyco_hydro_43"/>
    <property type="match status" value="1"/>
</dbReference>